<dbReference type="InterPro" id="IPR009100">
    <property type="entry name" value="AcylCoA_DH/oxidase_NM_dom_sf"/>
</dbReference>
<dbReference type="InterPro" id="IPR009075">
    <property type="entry name" value="AcylCo_DH/oxidase_C"/>
</dbReference>
<dbReference type="Gene3D" id="1.20.140.10">
    <property type="entry name" value="Butyryl-CoA Dehydrogenase, subunit A, domain 3"/>
    <property type="match status" value="1"/>
</dbReference>
<evidence type="ECO:0000256" key="6">
    <source>
        <dbReference type="RuleBase" id="RU362125"/>
    </source>
</evidence>
<dbReference type="Pfam" id="PF00441">
    <property type="entry name" value="Acyl-CoA_dh_1"/>
    <property type="match status" value="1"/>
</dbReference>
<feature type="domain" description="Acyl-CoA dehydrogenase/oxidase N-terminal" evidence="9">
    <location>
        <begin position="6"/>
        <end position="117"/>
    </location>
</feature>
<dbReference type="GO" id="GO:0050660">
    <property type="term" value="F:flavin adenine dinucleotide binding"/>
    <property type="evidence" value="ECO:0007669"/>
    <property type="project" value="InterPro"/>
</dbReference>
<dbReference type="Gene3D" id="2.40.110.10">
    <property type="entry name" value="Butyryl-CoA Dehydrogenase, subunit A, domain 2"/>
    <property type="match status" value="1"/>
</dbReference>
<keyword evidence="11" id="KW-1185">Reference proteome</keyword>
<feature type="domain" description="Acyl-CoA dehydrogenase/oxidase C-terminal" evidence="7">
    <location>
        <begin position="227"/>
        <end position="370"/>
    </location>
</feature>
<evidence type="ECO:0000313" key="11">
    <source>
        <dbReference type="Proteomes" id="UP000327011"/>
    </source>
</evidence>
<dbReference type="Pfam" id="PF02771">
    <property type="entry name" value="Acyl-CoA_dh_N"/>
    <property type="match status" value="1"/>
</dbReference>
<evidence type="ECO:0000259" key="8">
    <source>
        <dbReference type="Pfam" id="PF02770"/>
    </source>
</evidence>
<keyword evidence="4 6" id="KW-0274">FAD</keyword>
<gene>
    <name evidence="10" type="ORF">F5972_24545</name>
</gene>
<dbReference type="PANTHER" id="PTHR43292:SF3">
    <property type="entry name" value="ACYL-COA DEHYDROGENASE FADE29"/>
    <property type="match status" value="1"/>
</dbReference>
<comment type="caution">
    <text evidence="10">The sequence shown here is derived from an EMBL/GenBank/DDBJ whole genome shotgun (WGS) entry which is preliminary data.</text>
</comment>
<accession>A0A5J5JZF0</accession>
<dbReference type="AlphaFoldDB" id="A0A5J5JZF0"/>
<sequence length="375" mass="41589">MDYRDTPEEAEFRASLREWLAAAIPAGWDKIDDEEAAVRLRKEWHRTLYRAGYVGMSWPEEYGGRGLSPVYDAILNEECGNLNAPPLPSVGYIGRAIFTYATEEQKRRFLPPLLSGEASWCQGFSEPEAGSDLASLRTTARLDGDHYVVNGQKMWTSGGQYADWCLLLARTDPDAPKHKGISAFLVSMTEPGVTCRPIVIASGEAETSEVFWDDVRIPVDQRLGAPGEGWRIAMTTVTYERGPADIGFIANYRRTLRKVEAIAAERGLLDRPETRKALARAYVRGEVLRLNCMEQLSLRVSGRPPGPEGSVAKLLWADAEQSLQHLAMDLLGADEMTGVAGDWLSSYFTSRPVSVYGGSAQIQKNIIARMLDMPR</sequence>
<dbReference type="InterPro" id="IPR052161">
    <property type="entry name" value="Mycobact_Acyl-CoA_DH"/>
</dbReference>
<dbReference type="InterPro" id="IPR046373">
    <property type="entry name" value="Acyl-CoA_Oxase/DH_mid-dom_sf"/>
</dbReference>
<keyword evidence="5 6" id="KW-0560">Oxidoreductase</keyword>
<dbReference type="Proteomes" id="UP000327011">
    <property type="component" value="Unassembled WGS sequence"/>
</dbReference>
<dbReference type="Gene3D" id="1.10.540.10">
    <property type="entry name" value="Acyl-CoA dehydrogenase/oxidase, N-terminal domain"/>
    <property type="match status" value="1"/>
</dbReference>
<evidence type="ECO:0000256" key="4">
    <source>
        <dbReference type="ARBA" id="ARBA00022827"/>
    </source>
</evidence>
<protein>
    <submittedName>
        <fullName evidence="10">Acyl-CoA dehydrogenase</fullName>
    </submittedName>
</protein>
<keyword evidence="3 6" id="KW-0285">Flavoprotein</keyword>
<comment type="cofactor">
    <cofactor evidence="1 6">
        <name>FAD</name>
        <dbReference type="ChEBI" id="CHEBI:57692"/>
    </cofactor>
</comment>
<dbReference type="EMBL" id="VYTZ01000009">
    <property type="protein sequence ID" value="KAA9375899.1"/>
    <property type="molecule type" value="Genomic_DNA"/>
</dbReference>
<dbReference type="SUPFAM" id="SSF47203">
    <property type="entry name" value="Acyl-CoA dehydrogenase C-terminal domain-like"/>
    <property type="match status" value="1"/>
</dbReference>
<evidence type="ECO:0000256" key="2">
    <source>
        <dbReference type="ARBA" id="ARBA00009347"/>
    </source>
</evidence>
<dbReference type="PANTHER" id="PTHR43292">
    <property type="entry name" value="ACYL-COA DEHYDROGENASE"/>
    <property type="match status" value="1"/>
</dbReference>
<dbReference type="SUPFAM" id="SSF56645">
    <property type="entry name" value="Acyl-CoA dehydrogenase NM domain-like"/>
    <property type="match status" value="1"/>
</dbReference>
<dbReference type="InterPro" id="IPR037069">
    <property type="entry name" value="AcylCoA_DH/ox_N_sf"/>
</dbReference>
<feature type="domain" description="Acyl-CoA oxidase/dehydrogenase middle" evidence="8">
    <location>
        <begin position="121"/>
        <end position="215"/>
    </location>
</feature>
<dbReference type="InterPro" id="IPR013786">
    <property type="entry name" value="AcylCoA_DH/ox_N"/>
</dbReference>
<dbReference type="GO" id="GO:0005886">
    <property type="term" value="C:plasma membrane"/>
    <property type="evidence" value="ECO:0007669"/>
    <property type="project" value="TreeGrafter"/>
</dbReference>
<evidence type="ECO:0000256" key="1">
    <source>
        <dbReference type="ARBA" id="ARBA00001974"/>
    </source>
</evidence>
<evidence type="ECO:0000259" key="7">
    <source>
        <dbReference type="Pfam" id="PF00441"/>
    </source>
</evidence>
<evidence type="ECO:0000256" key="3">
    <source>
        <dbReference type="ARBA" id="ARBA00022630"/>
    </source>
</evidence>
<proteinExistence type="inferred from homology"/>
<dbReference type="InterPro" id="IPR036250">
    <property type="entry name" value="AcylCo_DH-like_C"/>
</dbReference>
<dbReference type="GO" id="GO:0016627">
    <property type="term" value="F:oxidoreductase activity, acting on the CH-CH group of donors"/>
    <property type="evidence" value="ECO:0007669"/>
    <property type="project" value="InterPro"/>
</dbReference>
<dbReference type="Pfam" id="PF02770">
    <property type="entry name" value="Acyl-CoA_dh_M"/>
    <property type="match status" value="1"/>
</dbReference>
<dbReference type="FunFam" id="2.40.110.10:FF:000011">
    <property type="entry name" value="Acyl-CoA dehydrogenase FadE34"/>
    <property type="match status" value="1"/>
</dbReference>
<evidence type="ECO:0000313" key="10">
    <source>
        <dbReference type="EMBL" id="KAA9375899.1"/>
    </source>
</evidence>
<organism evidence="10 11">
    <name type="scientific">Microbispora cellulosiformans</name>
    <dbReference type="NCBI Taxonomy" id="2614688"/>
    <lineage>
        <taxon>Bacteria</taxon>
        <taxon>Bacillati</taxon>
        <taxon>Actinomycetota</taxon>
        <taxon>Actinomycetes</taxon>
        <taxon>Streptosporangiales</taxon>
        <taxon>Streptosporangiaceae</taxon>
        <taxon>Microbispora</taxon>
    </lineage>
</organism>
<dbReference type="InterPro" id="IPR006091">
    <property type="entry name" value="Acyl-CoA_Oxase/DH_mid-dom"/>
</dbReference>
<reference evidence="10 11" key="1">
    <citation type="submission" date="2019-09" db="EMBL/GenBank/DDBJ databases">
        <title>Screening of Novel Bioactive Compounds from Soil-Associated.</title>
        <authorList>
            <person name="Gong X."/>
        </authorList>
    </citation>
    <scope>NUCLEOTIDE SEQUENCE [LARGE SCALE GENOMIC DNA]</scope>
    <source>
        <strain evidence="10 11">Gxj-6</strain>
    </source>
</reference>
<evidence type="ECO:0000256" key="5">
    <source>
        <dbReference type="ARBA" id="ARBA00023002"/>
    </source>
</evidence>
<comment type="similarity">
    <text evidence="2 6">Belongs to the acyl-CoA dehydrogenase family.</text>
</comment>
<name>A0A5J5JZF0_9ACTN</name>
<dbReference type="RefSeq" id="WP_150936326.1">
    <property type="nucleotide sequence ID" value="NZ_VYTZ01000009.1"/>
</dbReference>
<evidence type="ECO:0000259" key="9">
    <source>
        <dbReference type="Pfam" id="PF02771"/>
    </source>
</evidence>